<keyword evidence="5 6" id="KW-0472">Membrane</keyword>
<feature type="transmembrane region" description="Helical" evidence="6">
    <location>
        <begin position="277"/>
        <end position="301"/>
    </location>
</feature>
<feature type="transmembrane region" description="Helical" evidence="6">
    <location>
        <begin position="400"/>
        <end position="428"/>
    </location>
</feature>
<dbReference type="PROSITE" id="PS50850">
    <property type="entry name" value="MFS"/>
    <property type="match status" value="1"/>
</dbReference>
<protein>
    <submittedName>
        <fullName evidence="8">Multidrug efflux MFS transporter</fullName>
    </submittedName>
</protein>
<dbReference type="EMBL" id="VCIW01000012">
    <property type="protein sequence ID" value="TLS50830.1"/>
    <property type="molecule type" value="Genomic_DNA"/>
</dbReference>
<dbReference type="PRINTS" id="PR01036">
    <property type="entry name" value="TCRTETB"/>
</dbReference>
<feature type="transmembrane region" description="Helical" evidence="6">
    <location>
        <begin position="143"/>
        <end position="162"/>
    </location>
</feature>
<feature type="transmembrane region" description="Helical" evidence="6">
    <location>
        <begin position="313"/>
        <end position="331"/>
    </location>
</feature>
<dbReference type="SUPFAM" id="SSF103473">
    <property type="entry name" value="MFS general substrate transporter"/>
    <property type="match status" value="1"/>
</dbReference>
<dbReference type="InterPro" id="IPR011701">
    <property type="entry name" value="MFS"/>
</dbReference>
<evidence type="ECO:0000256" key="5">
    <source>
        <dbReference type="ARBA" id="ARBA00023136"/>
    </source>
</evidence>
<evidence type="ECO:0000259" key="7">
    <source>
        <dbReference type="PROSITE" id="PS50850"/>
    </source>
</evidence>
<comment type="subcellular location">
    <subcellularLocation>
        <location evidence="1">Cell membrane</location>
        <topology evidence="1">Multi-pass membrane protein</topology>
    </subcellularLocation>
</comment>
<gene>
    <name evidence="8" type="ORF">FE782_17395</name>
</gene>
<feature type="transmembrane region" description="Helical" evidence="6">
    <location>
        <begin position="174"/>
        <end position="197"/>
    </location>
</feature>
<dbReference type="OrthoDB" id="2403626at2"/>
<accession>A0A5R9G9R8</accession>
<proteinExistence type="predicted"/>
<dbReference type="GO" id="GO:0022857">
    <property type="term" value="F:transmembrane transporter activity"/>
    <property type="evidence" value="ECO:0007669"/>
    <property type="project" value="InterPro"/>
</dbReference>
<keyword evidence="3 6" id="KW-0812">Transmembrane</keyword>
<organism evidence="8 9">
    <name type="scientific">Paenibacillus antri</name>
    <dbReference type="NCBI Taxonomy" id="2582848"/>
    <lineage>
        <taxon>Bacteria</taxon>
        <taxon>Bacillati</taxon>
        <taxon>Bacillota</taxon>
        <taxon>Bacilli</taxon>
        <taxon>Bacillales</taxon>
        <taxon>Paenibacillaceae</taxon>
        <taxon>Paenibacillus</taxon>
    </lineage>
</organism>
<dbReference type="Proteomes" id="UP000309676">
    <property type="component" value="Unassembled WGS sequence"/>
</dbReference>
<feature type="transmembrane region" description="Helical" evidence="6">
    <location>
        <begin position="115"/>
        <end position="136"/>
    </location>
</feature>
<feature type="transmembrane region" description="Helical" evidence="6">
    <location>
        <begin position="343"/>
        <end position="362"/>
    </location>
</feature>
<feature type="transmembrane region" description="Helical" evidence="6">
    <location>
        <begin position="448"/>
        <end position="469"/>
    </location>
</feature>
<feature type="transmembrane region" description="Helical" evidence="6">
    <location>
        <begin position="368"/>
        <end position="388"/>
    </location>
</feature>
<keyword evidence="4 6" id="KW-1133">Transmembrane helix</keyword>
<dbReference type="GO" id="GO:0005886">
    <property type="term" value="C:plasma membrane"/>
    <property type="evidence" value="ECO:0007669"/>
    <property type="project" value="UniProtKB-SubCell"/>
</dbReference>
<evidence type="ECO:0000313" key="9">
    <source>
        <dbReference type="Proteomes" id="UP000309676"/>
    </source>
</evidence>
<dbReference type="Gene3D" id="1.20.1250.20">
    <property type="entry name" value="MFS general substrate transporter like domains"/>
    <property type="match status" value="1"/>
</dbReference>
<dbReference type="Pfam" id="PF07690">
    <property type="entry name" value="MFS_1"/>
    <property type="match status" value="1"/>
</dbReference>
<dbReference type="RefSeq" id="WP_138195516.1">
    <property type="nucleotide sequence ID" value="NZ_VCIW01000012.1"/>
</dbReference>
<name>A0A5R9G9R8_9BACL</name>
<feature type="transmembrane region" description="Helical" evidence="6">
    <location>
        <begin position="234"/>
        <end position="257"/>
    </location>
</feature>
<feature type="transmembrane region" description="Helical" evidence="6">
    <location>
        <begin position="55"/>
        <end position="74"/>
    </location>
</feature>
<evidence type="ECO:0000256" key="3">
    <source>
        <dbReference type="ARBA" id="ARBA00022692"/>
    </source>
</evidence>
<reference evidence="8 9" key="1">
    <citation type="submission" date="2019-05" db="EMBL/GenBank/DDBJ databases">
        <authorList>
            <person name="Narsing Rao M.P."/>
            <person name="Li W.J."/>
        </authorList>
    </citation>
    <scope>NUCLEOTIDE SEQUENCE [LARGE SCALE GENOMIC DNA]</scope>
    <source>
        <strain evidence="8 9">SYSU_K30003</strain>
    </source>
</reference>
<evidence type="ECO:0000256" key="2">
    <source>
        <dbReference type="ARBA" id="ARBA00022448"/>
    </source>
</evidence>
<dbReference type="PANTHER" id="PTHR42718">
    <property type="entry name" value="MAJOR FACILITATOR SUPERFAMILY MULTIDRUG TRANSPORTER MFSC"/>
    <property type="match status" value="1"/>
</dbReference>
<feature type="transmembrane region" description="Helical" evidence="6">
    <location>
        <begin position="86"/>
        <end position="109"/>
    </location>
</feature>
<dbReference type="PANTHER" id="PTHR42718:SF9">
    <property type="entry name" value="MAJOR FACILITATOR SUPERFAMILY MULTIDRUG TRANSPORTER MFSC"/>
    <property type="match status" value="1"/>
</dbReference>
<feature type="domain" description="Major facilitator superfamily (MFS) profile" evidence="7">
    <location>
        <begin position="20"/>
        <end position="473"/>
    </location>
</feature>
<comment type="caution">
    <text evidence="8">The sequence shown here is derived from an EMBL/GenBank/DDBJ whole genome shotgun (WGS) entry which is preliminary data.</text>
</comment>
<keyword evidence="9" id="KW-1185">Reference proteome</keyword>
<dbReference type="InterPro" id="IPR020846">
    <property type="entry name" value="MFS_dom"/>
</dbReference>
<dbReference type="InterPro" id="IPR036259">
    <property type="entry name" value="MFS_trans_sf"/>
</dbReference>
<sequence>MKAKTKQNEFVEHRASATLLMMVIILSSLSAAMTVDMVNPVLGLIGESLQASKAQVSWVVSGIALLLAIGIPLYGRMSDFIELRKLFALAASILSIGSLICALASNLPLLVFGRMVQGAGMSAIPVLSVVAVSKVFAEGKRGAALGVVAGCIGIGTALGPIFGGVVGQAWGWPALFWIAFSLSLLIVVGSVFALPVIRPEIEDGTEQTFDLLGGTLLGLTAGLFLFGVTQGESAGFASFSSYGSLLGSLLAMIGFVLRIRAASKPFVPPALFKNRFYVNSVVVAFLSAFAYFAVLVFVPLLCLEVNGLSPGEAGVTLLPGGAAVALVSPWVGRISDRVGTKSLVVSGLILMGVSTFFLSAFAPGASPLLISAGVMGVGIAFAFVNSPATNSAIGVLRKDLVGAGMGFFQGALYLGAGTGASLIGAFLHARSDAIDPLNPMYRLDAVNYSDSFLAVTIAVIFALIASFGIKNDS</sequence>
<evidence type="ECO:0000313" key="8">
    <source>
        <dbReference type="EMBL" id="TLS50830.1"/>
    </source>
</evidence>
<evidence type="ECO:0000256" key="1">
    <source>
        <dbReference type="ARBA" id="ARBA00004651"/>
    </source>
</evidence>
<dbReference type="AlphaFoldDB" id="A0A5R9G9R8"/>
<evidence type="ECO:0000256" key="4">
    <source>
        <dbReference type="ARBA" id="ARBA00022989"/>
    </source>
</evidence>
<feature type="transmembrane region" description="Helical" evidence="6">
    <location>
        <begin position="209"/>
        <end position="228"/>
    </location>
</feature>
<keyword evidence="2" id="KW-0813">Transport</keyword>
<evidence type="ECO:0000256" key="6">
    <source>
        <dbReference type="SAM" id="Phobius"/>
    </source>
</evidence>
<dbReference type="Gene3D" id="1.20.1720.10">
    <property type="entry name" value="Multidrug resistance protein D"/>
    <property type="match status" value="1"/>
</dbReference>